<accession>A0A9W8NAH6</accession>
<dbReference type="AlphaFoldDB" id="A0A9W8NAH6"/>
<feature type="transmembrane region" description="Helical" evidence="1">
    <location>
        <begin position="15"/>
        <end position="33"/>
    </location>
</feature>
<evidence type="ECO:0008006" key="4">
    <source>
        <dbReference type="Google" id="ProtNLM"/>
    </source>
</evidence>
<evidence type="ECO:0000256" key="1">
    <source>
        <dbReference type="SAM" id="Phobius"/>
    </source>
</evidence>
<protein>
    <recommendedName>
        <fullName evidence="4">Transmembrane protein</fullName>
    </recommendedName>
</protein>
<evidence type="ECO:0000313" key="2">
    <source>
        <dbReference type="EMBL" id="KAJ3565845.1"/>
    </source>
</evidence>
<sequence length="157" mass="16951">MYQTLTLLRSSTRDFIHIWVLAILALCVAILQLPDPSYLSHHKYNNSSAIITHEIVFSDDATPIASQDNAAAKIIDFTVVTGGDPQSVKDVCVSYDVIPFGILKRKRNVAGNKVAVVSIPQLPSGDWSTADVGVSPDGERVAVTGTSCAHLSCWAER</sequence>
<keyword evidence="3" id="KW-1185">Reference proteome</keyword>
<dbReference type="EMBL" id="JANPWZ010001433">
    <property type="protein sequence ID" value="KAJ3565845.1"/>
    <property type="molecule type" value="Genomic_DNA"/>
</dbReference>
<keyword evidence="1" id="KW-1133">Transmembrane helix</keyword>
<keyword evidence="1" id="KW-0472">Membrane</keyword>
<reference evidence="2" key="1">
    <citation type="submission" date="2022-07" db="EMBL/GenBank/DDBJ databases">
        <title>Genome Sequence of Xylaria arbuscula.</title>
        <authorList>
            <person name="Buettner E."/>
        </authorList>
    </citation>
    <scope>NUCLEOTIDE SEQUENCE</scope>
    <source>
        <strain evidence="2">VT107</strain>
    </source>
</reference>
<gene>
    <name evidence="2" type="ORF">NPX13_g7347</name>
</gene>
<organism evidence="2 3">
    <name type="scientific">Xylaria arbuscula</name>
    <dbReference type="NCBI Taxonomy" id="114810"/>
    <lineage>
        <taxon>Eukaryota</taxon>
        <taxon>Fungi</taxon>
        <taxon>Dikarya</taxon>
        <taxon>Ascomycota</taxon>
        <taxon>Pezizomycotina</taxon>
        <taxon>Sordariomycetes</taxon>
        <taxon>Xylariomycetidae</taxon>
        <taxon>Xylariales</taxon>
        <taxon>Xylariaceae</taxon>
        <taxon>Xylaria</taxon>
    </lineage>
</organism>
<name>A0A9W8NAH6_9PEZI</name>
<evidence type="ECO:0000313" key="3">
    <source>
        <dbReference type="Proteomes" id="UP001148614"/>
    </source>
</evidence>
<dbReference type="Proteomes" id="UP001148614">
    <property type="component" value="Unassembled WGS sequence"/>
</dbReference>
<proteinExistence type="predicted"/>
<keyword evidence="1" id="KW-0812">Transmembrane</keyword>
<comment type="caution">
    <text evidence="2">The sequence shown here is derived from an EMBL/GenBank/DDBJ whole genome shotgun (WGS) entry which is preliminary data.</text>
</comment>